<accession>A0A7S4FEW9</accession>
<reference evidence="3" key="1">
    <citation type="submission" date="2021-01" db="EMBL/GenBank/DDBJ databases">
        <authorList>
            <person name="Corre E."/>
            <person name="Pelletier E."/>
            <person name="Niang G."/>
            <person name="Scheremetjew M."/>
            <person name="Finn R."/>
            <person name="Kale V."/>
            <person name="Holt S."/>
            <person name="Cochrane G."/>
            <person name="Meng A."/>
            <person name="Brown T."/>
            <person name="Cohen L."/>
        </authorList>
    </citation>
    <scope>NUCLEOTIDE SEQUENCE</scope>
    <source>
        <strain evidence="3">CCMP1594</strain>
    </source>
</reference>
<sequence length="495" mass="56228">MTAAAVNDVDVVVGVMLLGCMAFQLSLFYLVNHHDSDIKEYSWHTISHTISIFCSVVLFNGMDGLLDYYFVGNSHYVWWRIVWGFLELLIFLLLLQFGMWFSAGLASDDKKREFMLEVDHQTHHQAKSCSLLLAHITAFASIHAWGQVQELFSDSIWMTFMMVPISFGVMMTLFVVTNHYRERENYKDGRKDRWETLWDSEVEEAENDVMGLTVSYLITRVLWHAIRGSLPDIHNHEHHGEEHTHLQNLQLVCGSLWAMLSMAFLVYRFKTSSNPHSQHDGAAAGATQAQPASTQEEEENNLRERILCSLHVVSSMTFAWCLLYATEWELRLMPLGRKDGVSMRVLVSIIVSVVAFVMIFVLDKLADSSATSDHVDQVIINVIFGLGLMVGFSWEQAFHSGVAAIELSLQFSEATQPWMQMGMAMLLVGIVTPAWKWYILPQTLAHHHEEPPTGRSGIMSRHGSIAVLNKTRWSMCLIGQDGILSARRRSHAHVD</sequence>
<organism evidence="3">
    <name type="scientific">Eutreptiella gymnastica</name>
    <dbReference type="NCBI Taxonomy" id="73025"/>
    <lineage>
        <taxon>Eukaryota</taxon>
        <taxon>Discoba</taxon>
        <taxon>Euglenozoa</taxon>
        <taxon>Euglenida</taxon>
        <taxon>Spirocuta</taxon>
        <taxon>Euglenophyceae</taxon>
        <taxon>Eutreptiales</taxon>
        <taxon>Eutreptiaceae</taxon>
        <taxon>Eutreptiella</taxon>
    </lineage>
</organism>
<name>A0A7S4FEW9_9EUGL</name>
<proteinExistence type="predicted"/>
<feature type="transmembrane region" description="Helical" evidence="2">
    <location>
        <begin position="128"/>
        <end position="145"/>
    </location>
</feature>
<feature type="transmembrane region" description="Helical" evidence="2">
    <location>
        <begin position="345"/>
        <end position="366"/>
    </location>
</feature>
<evidence type="ECO:0000256" key="2">
    <source>
        <dbReference type="SAM" id="Phobius"/>
    </source>
</evidence>
<dbReference type="AlphaFoldDB" id="A0A7S4FEW9"/>
<evidence type="ECO:0000313" key="3">
    <source>
        <dbReference type="EMBL" id="CAE0790530.1"/>
    </source>
</evidence>
<keyword evidence="2" id="KW-0812">Transmembrane</keyword>
<feature type="compositionally biased region" description="Low complexity" evidence="1">
    <location>
        <begin position="281"/>
        <end position="294"/>
    </location>
</feature>
<evidence type="ECO:0000256" key="1">
    <source>
        <dbReference type="SAM" id="MobiDB-lite"/>
    </source>
</evidence>
<feature type="transmembrane region" description="Helical" evidence="2">
    <location>
        <begin position="43"/>
        <end position="61"/>
    </location>
</feature>
<feature type="transmembrane region" description="Helical" evidence="2">
    <location>
        <begin position="81"/>
        <end position="107"/>
    </location>
</feature>
<feature type="transmembrane region" description="Helical" evidence="2">
    <location>
        <begin position="12"/>
        <end position="31"/>
    </location>
</feature>
<dbReference type="EMBL" id="HBJA01004955">
    <property type="protein sequence ID" value="CAE0790530.1"/>
    <property type="molecule type" value="Transcribed_RNA"/>
</dbReference>
<feature type="transmembrane region" description="Helical" evidence="2">
    <location>
        <begin position="378"/>
        <end position="398"/>
    </location>
</feature>
<feature type="region of interest" description="Disordered" evidence="1">
    <location>
        <begin position="277"/>
        <end position="298"/>
    </location>
</feature>
<protein>
    <submittedName>
        <fullName evidence="3">Uncharacterized protein</fullName>
    </submittedName>
</protein>
<feature type="transmembrane region" description="Helical" evidence="2">
    <location>
        <begin position="157"/>
        <end position="177"/>
    </location>
</feature>
<keyword evidence="2" id="KW-1133">Transmembrane helix</keyword>
<keyword evidence="2" id="KW-0472">Membrane</keyword>
<gene>
    <name evidence="3" type="ORF">EGYM00163_LOCUS1644</name>
</gene>